<evidence type="ECO:0000313" key="2">
    <source>
        <dbReference type="EMBL" id="MFD1709155.1"/>
    </source>
</evidence>
<keyword evidence="3" id="KW-1185">Reference proteome</keyword>
<comment type="caution">
    <text evidence="2">The sequence shown here is derived from an EMBL/GenBank/DDBJ whole genome shotgun (WGS) entry which is preliminary data.</text>
</comment>
<organism evidence="2 3">
    <name type="scientific">Ottowia flava</name>
    <dbReference type="NCBI Taxonomy" id="2675430"/>
    <lineage>
        <taxon>Bacteria</taxon>
        <taxon>Pseudomonadati</taxon>
        <taxon>Pseudomonadota</taxon>
        <taxon>Betaproteobacteria</taxon>
        <taxon>Burkholderiales</taxon>
        <taxon>Comamonadaceae</taxon>
        <taxon>Ottowia</taxon>
    </lineage>
</organism>
<sequence>MRGMSLLGLVIVALVIGLLVTKQTVGSRNATSAIGVPASAPQGNVREQSQQIQQQYKQALEGALNQPRPEPDDAK</sequence>
<evidence type="ECO:0000313" key="3">
    <source>
        <dbReference type="Proteomes" id="UP001597304"/>
    </source>
</evidence>
<evidence type="ECO:0000256" key="1">
    <source>
        <dbReference type="SAM" id="MobiDB-lite"/>
    </source>
</evidence>
<proteinExistence type="predicted"/>
<name>A0ABW4KME5_9BURK</name>
<protein>
    <submittedName>
        <fullName evidence="2">Uncharacterized protein</fullName>
    </submittedName>
</protein>
<accession>A0ABW4KME5</accession>
<dbReference type="Proteomes" id="UP001597304">
    <property type="component" value="Unassembled WGS sequence"/>
</dbReference>
<gene>
    <name evidence="2" type="ORF">ACFSF0_00910</name>
</gene>
<dbReference type="EMBL" id="JBHUEJ010000003">
    <property type="protein sequence ID" value="MFD1709155.1"/>
    <property type="molecule type" value="Genomic_DNA"/>
</dbReference>
<dbReference type="RefSeq" id="WP_147913078.1">
    <property type="nucleotide sequence ID" value="NZ_JBHUEJ010000003.1"/>
</dbReference>
<reference evidence="3" key="1">
    <citation type="journal article" date="2019" name="Int. J. Syst. Evol. Microbiol.">
        <title>The Global Catalogue of Microorganisms (GCM) 10K type strain sequencing project: providing services to taxonomists for standard genome sequencing and annotation.</title>
        <authorList>
            <consortium name="The Broad Institute Genomics Platform"/>
            <consortium name="The Broad Institute Genome Sequencing Center for Infectious Disease"/>
            <person name="Wu L."/>
            <person name="Ma J."/>
        </authorList>
    </citation>
    <scope>NUCLEOTIDE SEQUENCE [LARGE SCALE GENOMIC DNA]</scope>
    <source>
        <strain evidence="3">LMG 29247</strain>
    </source>
</reference>
<feature type="region of interest" description="Disordered" evidence="1">
    <location>
        <begin position="33"/>
        <end position="52"/>
    </location>
</feature>